<dbReference type="AlphaFoldDB" id="A0A7G9GR51"/>
<dbReference type="EMBL" id="CP060636">
    <property type="protein sequence ID" value="QNM13283.1"/>
    <property type="molecule type" value="Genomic_DNA"/>
</dbReference>
<dbReference type="PANTHER" id="PTHR43633">
    <property type="entry name" value="ALCOHOL DEHYDROGENASE YQHD"/>
    <property type="match status" value="1"/>
</dbReference>
<dbReference type="Gene3D" id="1.20.1090.10">
    <property type="entry name" value="Dehydroquinate synthase-like - alpha domain"/>
    <property type="match status" value="1"/>
</dbReference>
<reference evidence="4 5" key="1">
    <citation type="submission" date="2020-08" db="EMBL/GenBank/DDBJ databases">
        <authorList>
            <person name="Liu C."/>
            <person name="Sun Q."/>
        </authorList>
    </citation>
    <scope>NUCLEOTIDE SEQUENCE [LARGE SCALE GENOMIC DNA]</scope>
    <source>
        <strain evidence="4 5">NSJ-61</strain>
    </source>
</reference>
<name>A0A7G9GR51_9FIRM</name>
<dbReference type="InterPro" id="IPR001670">
    <property type="entry name" value="ADH_Fe/GldA"/>
</dbReference>
<protein>
    <submittedName>
        <fullName evidence="4">Iron-containing alcohol dehydrogenase</fullName>
    </submittedName>
</protein>
<dbReference type="GO" id="GO:1990002">
    <property type="term" value="F:methylglyoxal reductase (NADPH) (acetol producing) activity"/>
    <property type="evidence" value="ECO:0007669"/>
    <property type="project" value="TreeGrafter"/>
</dbReference>
<dbReference type="Pfam" id="PF00465">
    <property type="entry name" value="Fe-ADH"/>
    <property type="match status" value="1"/>
</dbReference>
<dbReference type="InterPro" id="IPR018211">
    <property type="entry name" value="ADH_Fe_CS"/>
</dbReference>
<dbReference type="SUPFAM" id="SSF56796">
    <property type="entry name" value="Dehydroquinate synthase-like"/>
    <property type="match status" value="1"/>
</dbReference>
<evidence type="ECO:0000313" key="4">
    <source>
        <dbReference type="EMBL" id="QNM13283.1"/>
    </source>
</evidence>
<dbReference type="KEGG" id="ehn:H9Q80_04845"/>
<accession>A0A7G9GR51</accession>
<dbReference type="GO" id="GO:0046872">
    <property type="term" value="F:metal ion binding"/>
    <property type="evidence" value="ECO:0007669"/>
    <property type="project" value="InterPro"/>
</dbReference>
<dbReference type="GO" id="GO:0008106">
    <property type="term" value="F:alcohol dehydrogenase (NADP+) activity"/>
    <property type="evidence" value="ECO:0007669"/>
    <property type="project" value="TreeGrafter"/>
</dbReference>
<feature type="domain" description="Alcohol dehydrogenase iron-type/glycerol dehydrogenase GldA" evidence="2">
    <location>
        <begin position="9"/>
        <end position="178"/>
    </location>
</feature>
<feature type="domain" description="Fe-containing alcohol dehydrogenase-like C-terminal" evidence="3">
    <location>
        <begin position="193"/>
        <end position="388"/>
    </location>
</feature>
<dbReference type="InterPro" id="IPR056798">
    <property type="entry name" value="ADH_Fe_C"/>
</dbReference>
<dbReference type="GO" id="GO:0005829">
    <property type="term" value="C:cytosol"/>
    <property type="evidence" value="ECO:0007669"/>
    <property type="project" value="TreeGrafter"/>
</dbReference>
<dbReference type="Pfam" id="PF25137">
    <property type="entry name" value="ADH_Fe_C"/>
    <property type="match status" value="1"/>
</dbReference>
<evidence type="ECO:0000256" key="1">
    <source>
        <dbReference type="ARBA" id="ARBA00023002"/>
    </source>
</evidence>
<keyword evidence="1" id="KW-0560">Oxidoreductase</keyword>
<dbReference type="RefSeq" id="WP_117454322.1">
    <property type="nucleotide sequence ID" value="NZ_CP060636.1"/>
</dbReference>
<dbReference type="InterPro" id="IPR044731">
    <property type="entry name" value="BDH-like"/>
</dbReference>
<evidence type="ECO:0000259" key="2">
    <source>
        <dbReference type="Pfam" id="PF00465"/>
    </source>
</evidence>
<evidence type="ECO:0000313" key="5">
    <source>
        <dbReference type="Proteomes" id="UP000515856"/>
    </source>
</evidence>
<gene>
    <name evidence="4" type="ORF">H9Q80_04845</name>
</gene>
<evidence type="ECO:0000259" key="3">
    <source>
        <dbReference type="Pfam" id="PF25137"/>
    </source>
</evidence>
<dbReference type="Proteomes" id="UP000515856">
    <property type="component" value="Chromosome"/>
</dbReference>
<dbReference type="PROSITE" id="PS00060">
    <property type="entry name" value="ADH_IRON_2"/>
    <property type="match status" value="1"/>
</dbReference>
<dbReference type="CDD" id="cd08187">
    <property type="entry name" value="BDH"/>
    <property type="match status" value="1"/>
</dbReference>
<organism evidence="4 5">
    <name type="scientific">[Eubacterium] hominis</name>
    <dbReference type="NCBI Taxonomy" id="2764325"/>
    <lineage>
        <taxon>Bacteria</taxon>
        <taxon>Bacillati</taxon>
        <taxon>Bacillota</taxon>
        <taxon>Erysipelotrichia</taxon>
        <taxon>Erysipelotrichales</taxon>
        <taxon>Erysipelotrichaceae</taxon>
        <taxon>Amedibacillus</taxon>
    </lineage>
</organism>
<dbReference type="Gene3D" id="3.40.50.1970">
    <property type="match status" value="1"/>
</dbReference>
<dbReference type="GO" id="GO:1990362">
    <property type="term" value="F:butanol dehydrogenase (NAD+) activity"/>
    <property type="evidence" value="ECO:0007669"/>
    <property type="project" value="InterPro"/>
</dbReference>
<dbReference type="PANTHER" id="PTHR43633:SF1">
    <property type="entry name" value="ALCOHOL DEHYDROGENASE YQHD"/>
    <property type="match status" value="1"/>
</dbReference>
<proteinExistence type="predicted"/>
<keyword evidence="5" id="KW-1185">Reference proteome</keyword>
<sequence>MDRFEFYAPTKVYFGKKQETKVGEILEKSCYKKVLVHYGGNSAKKSGLLDIVCNSLKEHNVDYVTLGGVVSNPVLSKVREGISICKEENIDFILAVGGGSVLDSAKAIGYGVMNEGDVWDYYLGKKEPKACLPVGVVLTIAATGSEMSNSSVITNEEGGYKRALNHELGICKFAILNPELTYTLPNYQTESGCTDILMHTMERYFNKVKTLELNDQFAESLMRVVIMNAKILKDHPNDYDARAEVMWAASLSHNDITGSRTYGDWACHQLEHELGGMFQVAHGAGLAAIWASWARYVYQEKPERFARYARNVWDIREADDIKAALAGIDATEKFFKEIDMPINLHELLNRDITDKEIKELSYKCSFEENRTIGKFKVLTIEDMEKIYMMAK</sequence>
<dbReference type="FunFam" id="3.40.50.1970:FF:000003">
    <property type="entry name" value="Alcohol dehydrogenase, iron-containing"/>
    <property type="match status" value="1"/>
</dbReference>